<keyword evidence="2" id="KW-1133">Transmembrane helix</keyword>
<feature type="compositionally biased region" description="Low complexity" evidence="1">
    <location>
        <begin position="401"/>
        <end position="440"/>
    </location>
</feature>
<evidence type="ECO:0000256" key="2">
    <source>
        <dbReference type="SAM" id="Phobius"/>
    </source>
</evidence>
<feature type="transmembrane region" description="Helical" evidence="2">
    <location>
        <begin position="20"/>
        <end position="39"/>
    </location>
</feature>
<name>A0A0K3CAD1_RHOTO</name>
<gene>
    <name evidence="3" type="primary">FGENESH: predicted gene_2.525</name>
    <name evidence="3" type="ORF">BN2166_0013560</name>
</gene>
<dbReference type="EMBL" id="CWKI01000002">
    <property type="protein sequence ID" value="CTR05495.1"/>
    <property type="molecule type" value="Genomic_DNA"/>
</dbReference>
<sequence length="487" mass="51497">MLSPPQPAQGKRPSLRRLHVLLIAFATLAFHLWLAAKLASFQDSLGTTLGDSGGGARGGDDARDLEGAEWRRLDGVRTLLGIGRLWAWCSVGIACIGVWGLAQDHLPFVRLFMLNSFLSLALDTFLVILVILLLTLSSPTSASLATTLCQALSSAPSASSSFSLSFGLPDLLGLSLEACEERFEGVVVSALATLAVVEGLRGWGAVKVLQFYAALVQRKNSGRHARQGSEEGRRRGRGEGDDGQYYDSPVELESGPALHRSPSGRKRRTESDAAERRRRERSSSGASLSGGGNGQKRHEKETRIFLLPRPEERSGGRAARQEGAAEGVPLLSLTASSPVRSSFPPPPKQGHGSSHLASSGRRVLVYAPVMVSPEEARSLGATELVLQGGRPPIPRSHSHHAQPSASSSASSSGRSARSRSSTITPSSATLTAAPSSSHLSIDTTRGSPPSRQDSDGLRTPIALHSPAFAAALREDWEGEPVKGSKAA</sequence>
<feature type="region of interest" description="Disordered" evidence="1">
    <location>
        <begin position="381"/>
        <end position="462"/>
    </location>
</feature>
<feature type="compositionally biased region" description="Low complexity" evidence="1">
    <location>
        <begin position="316"/>
        <end position="327"/>
    </location>
</feature>
<feature type="transmembrane region" description="Helical" evidence="2">
    <location>
        <begin position="114"/>
        <end position="136"/>
    </location>
</feature>
<feature type="compositionally biased region" description="Basic and acidic residues" evidence="1">
    <location>
        <begin position="227"/>
        <end position="240"/>
    </location>
</feature>
<keyword evidence="2" id="KW-0472">Membrane</keyword>
<feature type="transmembrane region" description="Helical" evidence="2">
    <location>
        <begin position="85"/>
        <end position="102"/>
    </location>
</feature>
<evidence type="ECO:0000256" key="1">
    <source>
        <dbReference type="SAM" id="MobiDB-lite"/>
    </source>
</evidence>
<dbReference type="AlphaFoldDB" id="A0A0K3CAD1"/>
<organism evidence="3 4">
    <name type="scientific">Rhodotorula toruloides</name>
    <name type="common">Yeast</name>
    <name type="synonym">Rhodosporidium toruloides</name>
    <dbReference type="NCBI Taxonomy" id="5286"/>
    <lineage>
        <taxon>Eukaryota</taxon>
        <taxon>Fungi</taxon>
        <taxon>Dikarya</taxon>
        <taxon>Basidiomycota</taxon>
        <taxon>Pucciniomycotina</taxon>
        <taxon>Microbotryomycetes</taxon>
        <taxon>Sporidiobolales</taxon>
        <taxon>Sporidiobolaceae</taxon>
        <taxon>Rhodotorula</taxon>
    </lineage>
</organism>
<keyword evidence="2" id="KW-0812">Transmembrane</keyword>
<feature type="compositionally biased region" description="Basic and acidic residues" evidence="1">
    <location>
        <begin position="296"/>
        <end position="315"/>
    </location>
</feature>
<protein>
    <submittedName>
        <fullName evidence="3">Uncharacterized protein</fullName>
    </submittedName>
</protein>
<evidence type="ECO:0000313" key="4">
    <source>
        <dbReference type="Proteomes" id="UP000199069"/>
    </source>
</evidence>
<accession>A0A0K3CAD1</accession>
<feature type="region of interest" description="Disordered" evidence="1">
    <location>
        <begin position="222"/>
        <end position="360"/>
    </location>
</feature>
<feature type="compositionally biased region" description="Polar residues" evidence="1">
    <location>
        <begin position="441"/>
        <end position="451"/>
    </location>
</feature>
<evidence type="ECO:0000313" key="3">
    <source>
        <dbReference type="EMBL" id="CTR05495.1"/>
    </source>
</evidence>
<reference evidence="3 4" key="1">
    <citation type="submission" date="2015-07" db="EMBL/GenBank/DDBJ databases">
        <authorList>
            <person name="Cajimat M.N.B."/>
            <person name="Milazzo M.L."/>
            <person name="Fulhorst C.F."/>
        </authorList>
    </citation>
    <scope>NUCLEOTIDE SEQUENCE [LARGE SCALE GENOMIC DNA]</scope>
    <source>
        <strain evidence="3">Single colony</strain>
    </source>
</reference>
<proteinExistence type="predicted"/>
<dbReference type="Proteomes" id="UP000199069">
    <property type="component" value="Unassembled WGS sequence"/>
</dbReference>
<keyword evidence="4" id="KW-1185">Reference proteome</keyword>